<feature type="compositionally biased region" description="Polar residues" evidence="1">
    <location>
        <begin position="794"/>
        <end position="815"/>
    </location>
</feature>
<dbReference type="RefSeq" id="XP_018023782.1">
    <property type="nucleotide sequence ID" value="XM_018168293.2"/>
</dbReference>
<sequence>MNEEGIIVLLQERLWQLQVQWQWLQQRQMQPNNKSVNTPSVEAPDIRPGESCCFDGETRKMTGNPKDKTVSEKCAMQNATQQDVEEADNARSALNSANLFIRSTLMEFMSIFSEVVAYTAQVTSEEFRALQELASDLSNSREHARYLHRQDSEIINGRNPRGKSKSEFQQQWELQENSEQFPGQDERFDDYNYHRKTGCINKPTARDCRRTEAITARYALAESNSKVVKDNHNRKNIRNKTIKCNRSARDALGFDERRKCVATDDEVKNMRLHPKCTSQLLSNTATDVSRPLEEKMVKFLEQKEKNFQKPCNPSPTNKRGHHGRKIKEGDERREHFEMLNIDGIYFELVRWSQAIVSLHQEVLGAVHVLHRVPPRRWMFWVDDVLHLVSQCMEGTSIFLTHCWTMQDYLPQLSPSQLEQILQMTNHCWHSQSQHLKQRFRESPCKPTHFASSDLENTFGGSRNKQCNGNDHNAPKRKNNQCVGAYNDGGLIEPVKRTDHVHSGIKDQKGTETLSGIQNNLQEAVLNRDMGEHKIQKANIRKELANRAQKANKVGQQPSQSKPSPQDFNAKRFRIVHHMGIVNTSAINLIHRMGEELAVALSFQNTTNAPELILPQQQEPCFICHGRKQDQVYDGSSEEQNTRRCDELQSQWKQSECSTGSLWKTQRIHSDDQVELRDSRVEDNMDGLCNNSEKHSMSRKYQHAVCHQGQIRGRCGQDLKARTRQYHNRHHPYFPKGCFLMTEDACNASSSFLCDSRQVESTQHARYEAKNARVITIQLRHTHHNGLHECRDSFSETPQTSARSSLSNTESGQQSEMDSLLSANQSICLPFQSSEHISSSSKFCRNAAKECTVRMTENVPCMTRCIKSPDREISCRYWTSPQEWLRPSFGSSTDDSTVDKHCLQRRYLSERSHDVEVETPPMYSWRADSSTDEILSPFCDMLYPPKNWQTLTKEGRDLVEDWQRLRQQLTSESSLPVFNQNNDLRKELTRKALGNFLQENETCLSLVMQEIELHQTLWQAKQYFGDSSRQKQENNAGTQLLEQLYSVSDINEVLNSSTAVHEHTIISGSPHETRQFRHQTNGTPSKEHNYFNQDENKNEGIRQGVSIDNGMEAGGMFRVRKTILAPEPVKGPASLPSPVSTYDSTYSNNFDSMSCQDTSVEANYCGHSCQAPCKTLAHSTPASERFSLRCASLEANYGTLTPHSNKTTTLPSREATQTTIVGSNEKHALAIADALLASHRKAFRQMLFLRRSQGIEFPHKLVNEMCDGLEAALEQSKLMVKARPTVFVRATNERDPKAQAASAADHHQTKDKLSGQENFAKIFDMNTQRLNDLKLADMDNGEILDQPRTTKPCSTSVKDACEADEESKTLIGKFDEEYQQSMRTLEDAIVDIFSIISEQAGAESTSANNAITNTVTTPNGNHNCNQNKNKMLETGELASVGYEKNCGAIEEHNFQTKEQKTGNNVDTMKDKLDCEHHITDTIGSRTVSREQETTHRDAKRDASTTVKPTREASGCSQIHGRPLTNPTMVSENYRNISTTEHGELSEMLDGKKYAMRLEKDGELWLQQEGAYHWLSHQHASTLAAAHLLAVALLA</sequence>
<dbReference type="KEGG" id="hazt:108679636"/>
<feature type="compositionally biased region" description="Polar residues" evidence="1">
    <location>
        <begin position="451"/>
        <end position="470"/>
    </location>
</feature>
<feature type="region of interest" description="Disordered" evidence="1">
    <location>
        <begin position="306"/>
        <end position="328"/>
    </location>
</feature>
<feature type="region of interest" description="Disordered" evidence="1">
    <location>
        <begin position="546"/>
        <end position="566"/>
    </location>
</feature>
<feature type="compositionally biased region" description="Low complexity" evidence="1">
    <location>
        <begin position="555"/>
        <end position="565"/>
    </location>
</feature>
<evidence type="ECO:0000313" key="3">
    <source>
        <dbReference type="RefSeq" id="XP_018023782.1"/>
    </source>
</evidence>
<feature type="compositionally biased region" description="Basic and acidic residues" evidence="1">
    <location>
        <begin position="1303"/>
        <end position="1312"/>
    </location>
</feature>
<proteinExistence type="predicted"/>
<reference evidence="3" key="1">
    <citation type="submission" date="2025-08" db="UniProtKB">
        <authorList>
            <consortium name="RefSeq"/>
        </authorList>
    </citation>
    <scope>IDENTIFICATION</scope>
    <source>
        <tissue evidence="3">Whole organism</tissue>
    </source>
</reference>
<feature type="region of interest" description="Disordered" evidence="1">
    <location>
        <begin position="1484"/>
        <end position="1528"/>
    </location>
</feature>
<keyword evidence="2" id="KW-1185">Reference proteome</keyword>
<feature type="region of interest" description="Disordered" evidence="1">
    <location>
        <begin position="451"/>
        <end position="478"/>
    </location>
</feature>
<protein>
    <submittedName>
        <fullName evidence="3">Uncharacterized protein LOC108679636 isoform X1</fullName>
    </submittedName>
</protein>
<dbReference type="GeneID" id="108679636"/>
<accession>A0A8B7PDR7</accession>
<feature type="region of interest" description="Disordered" evidence="1">
    <location>
        <begin position="1071"/>
        <end position="1091"/>
    </location>
</feature>
<name>A0A8B7PDR7_HYAAZ</name>
<feature type="region of interest" description="Disordered" evidence="1">
    <location>
        <begin position="787"/>
        <end position="815"/>
    </location>
</feature>
<dbReference type="Proteomes" id="UP000694843">
    <property type="component" value="Unplaced"/>
</dbReference>
<feature type="compositionally biased region" description="Basic and acidic residues" evidence="1">
    <location>
        <begin position="1486"/>
        <end position="1501"/>
    </location>
</feature>
<evidence type="ECO:0000313" key="2">
    <source>
        <dbReference type="Proteomes" id="UP000694843"/>
    </source>
</evidence>
<evidence type="ECO:0000256" key="1">
    <source>
        <dbReference type="SAM" id="MobiDB-lite"/>
    </source>
</evidence>
<feature type="region of interest" description="Disordered" evidence="1">
    <location>
        <begin position="1290"/>
        <end position="1312"/>
    </location>
</feature>
<organism evidence="2 3">
    <name type="scientific">Hyalella azteca</name>
    <name type="common">Amphipod</name>
    <dbReference type="NCBI Taxonomy" id="294128"/>
    <lineage>
        <taxon>Eukaryota</taxon>
        <taxon>Metazoa</taxon>
        <taxon>Ecdysozoa</taxon>
        <taxon>Arthropoda</taxon>
        <taxon>Crustacea</taxon>
        <taxon>Multicrustacea</taxon>
        <taxon>Malacostraca</taxon>
        <taxon>Eumalacostraca</taxon>
        <taxon>Peracarida</taxon>
        <taxon>Amphipoda</taxon>
        <taxon>Senticaudata</taxon>
        <taxon>Talitrida</taxon>
        <taxon>Talitroidea</taxon>
        <taxon>Hyalellidae</taxon>
        <taxon>Hyalella</taxon>
    </lineage>
</organism>
<gene>
    <name evidence="3" type="primary">LOC108679636</name>
</gene>